<evidence type="ECO:0008006" key="4">
    <source>
        <dbReference type="Google" id="ProtNLM"/>
    </source>
</evidence>
<comment type="caution">
    <text evidence="2">The sequence shown here is derived from an EMBL/GenBank/DDBJ whole genome shotgun (WGS) entry which is preliminary data.</text>
</comment>
<evidence type="ECO:0000313" key="2">
    <source>
        <dbReference type="EMBL" id="MET3749272.1"/>
    </source>
</evidence>
<proteinExistence type="predicted"/>
<dbReference type="EMBL" id="JBEPMJ010000002">
    <property type="protein sequence ID" value="MET3749272.1"/>
    <property type="molecule type" value="Genomic_DNA"/>
</dbReference>
<evidence type="ECO:0000313" key="3">
    <source>
        <dbReference type="Proteomes" id="UP001549106"/>
    </source>
</evidence>
<dbReference type="RefSeq" id="WP_257463807.1">
    <property type="nucleotide sequence ID" value="NZ_BAABXP010000003.1"/>
</dbReference>
<reference evidence="2 3" key="1">
    <citation type="submission" date="2024-06" db="EMBL/GenBank/DDBJ databases">
        <title>Genomic Encyclopedia of Type Strains, Phase IV (KMG-IV): sequencing the most valuable type-strain genomes for metagenomic binning, comparative biology and taxonomic classification.</title>
        <authorList>
            <person name="Goeker M."/>
        </authorList>
    </citation>
    <scope>NUCLEOTIDE SEQUENCE [LARGE SCALE GENOMIC DNA]</scope>
    <source>
        <strain evidence="2 3">DSM 29492</strain>
    </source>
</reference>
<protein>
    <recommendedName>
        <fullName evidence="4">ABC transporter permease</fullName>
    </recommendedName>
</protein>
<feature type="transmembrane region" description="Helical" evidence="1">
    <location>
        <begin position="362"/>
        <end position="383"/>
    </location>
</feature>
<name>A0ABV2LYJ2_9FIRM</name>
<dbReference type="Proteomes" id="UP001549106">
    <property type="component" value="Unassembled WGS sequence"/>
</dbReference>
<feature type="transmembrane region" description="Helical" evidence="1">
    <location>
        <begin position="307"/>
        <end position="330"/>
    </location>
</feature>
<keyword evidence="1" id="KW-0472">Membrane</keyword>
<accession>A0ABV2LYJ2</accession>
<gene>
    <name evidence="2" type="ORF">ABID24_000495</name>
</gene>
<evidence type="ECO:0000256" key="1">
    <source>
        <dbReference type="SAM" id="Phobius"/>
    </source>
</evidence>
<organism evidence="2 3">
    <name type="scientific">Blautia caecimuris</name>
    <dbReference type="NCBI Taxonomy" id="1796615"/>
    <lineage>
        <taxon>Bacteria</taxon>
        <taxon>Bacillati</taxon>
        <taxon>Bacillota</taxon>
        <taxon>Clostridia</taxon>
        <taxon>Lachnospirales</taxon>
        <taxon>Lachnospiraceae</taxon>
        <taxon>Blautia</taxon>
    </lineage>
</organism>
<feature type="transmembrane region" description="Helical" evidence="1">
    <location>
        <begin position="403"/>
        <end position="427"/>
    </location>
</feature>
<keyword evidence="3" id="KW-1185">Reference proteome</keyword>
<sequence>MTLFKLALRFLKKDWRHMVFVAAPLFPALLILCTAWVQYISYDEDIYLSAYSPWDYILFDGSAQISVQRYNEKNQNLTERTVEKIKEQAEVTDISVMKTHETELTASPELREYLVEFYNKKTEEGISRKEMMANQKGWINGLERLEKTGKYTAIVVGTEGAFLDYILHDQPIVQGEFDQEKFLSGDYALTAGAVDTELASLPAGAQVEIAGKNLEIMTVAQVASNFFCGANSPDAEFNLIYCVPLETFDQMFPGQAYRQATVNIKEGKEKSFEAFLSQYQESVNTGIGFRSKGEYRENFYTARLNEVLAFFIIGTVILAAGLINYGNILLTKIIVEKREFAVYESLGMTVGQLKKLLITEGLLQGGVLLLILIPSVFLITWPGVPVWFSQMGSWCMVYRYSLLPLWIAAMILVLMSVLIPLLGLAAVRKGTIHDRMGIRE</sequence>
<keyword evidence="1" id="KW-0812">Transmembrane</keyword>
<keyword evidence="1" id="KW-1133">Transmembrane helix</keyword>